<sequence length="247" mass="27434">MDGTFRICVQKVLLFIMLVIDENFKGVPTALFLLSAPLGAAIIVHEIRIKYLPTEADIVPMATKMKVELRVLKSSKHRTADGIRIVKGGINFMRSLFRHWLWIDILSMLSAESRVRASQAASIPSHLLPCRNNHTKGFNSLFKTYRLGLVKLNGLLVRVDTFVAYCICVIIPTIFGRRALECEILQLKRLCGPGPAPARAPEPAPEWGLIVWIADSVQDAAALCLLDLHLSNLAIMSWDPPSSLLVV</sequence>
<accession>A0A4V1IPL8</accession>
<evidence type="ECO:0000313" key="3">
    <source>
        <dbReference type="Proteomes" id="UP000269721"/>
    </source>
</evidence>
<gene>
    <name evidence="2" type="ORF">BDK51DRAFT_29388</name>
</gene>
<evidence type="ECO:0000313" key="2">
    <source>
        <dbReference type="EMBL" id="RKO83507.1"/>
    </source>
</evidence>
<name>A0A4V1IPL8_9FUNG</name>
<organism evidence="2 3">
    <name type="scientific">Blyttiomyces helicus</name>
    <dbReference type="NCBI Taxonomy" id="388810"/>
    <lineage>
        <taxon>Eukaryota</taxon>
        <taxon>Fungi</taxon>
        <taxon>Fungi incertae sedis</taxon>
        <taxon>Chytridiomycota</taxon>
        <taxon>Chytridiomycota incertae sedis</taxon>
        <taxon>Chytridiomycetes</taxon>
        <taxon>Chytridiomycetes incertae sedis</taxon>
        <taxon>Blyttiomyces</taxon>
    </lineage>
</organism>
<feature type="transmembrane region" description="Helical" evidence="1">
    <location>
        <begin position="155"/>
        <end position="175"/>
    </location>
</feature>
<keyword evidence="1" id="KW-1133">Transmembrane helix</keyword>
<evidence type="ECO:0000256" key="1">
    <source>
        <dbReference type="SAM" id="Phobius"/>
    </source>
</evidence>
<dbReference type="Proteomes" id="UP000269721">
    <property type="component" value="Unassembled WGS sequence"/>
</dbReference>
<dbReference type="OrthoDB" id="2422225at2759"/>
<protein>
    <submittedName>
        <fullName evidence="2">Uncharacterized protein</fullName>
    </submittedName>
</protein>
<keyword evidence="3" id="KW-1185">Reference proteome</keyword>
<feature type="non-terminal residue" evidence="2">
    <location>
        <position position="247"/>
    </location>
</feature>
<keyword evidence="1" id="KW-0472">Membrane</keyword>
<dbReference type="AlphaFoldDB" id="A0A4V1IPL8"/>
<proteinExistence type="predicted"/>
<keyword evidence="1" id="KW-0812">Transmembrane</keyword>
<dbReference type="EMBL" id="ML001159">
    <property type="protein sequence ID" value="RKO83507.1"/>
    <property type="molecule type" value="Genomic_DNA"/>
</dbReference>
<reference evidence="3" key="1">
    <citation type="journal article" date="2018" name="Nat. Microbiol.">
        <title>Leveraging single-cell genomics to expand the fungal tree of life.</title>
        <authorList>
            <person name="Ahrendt S.R."/>
            <person name="Quandt C.A."/>
            <person name="Ciobanu D."/>
            <person name="Clum A."/>
            <person name="Salamov A."/>
            <person name="Andreopoulos B."/>
            <person name="Cheng J.F."/>
            <person name="Woyke T."/>
            <person name="Pelin A."/>
            <person name="Henrissat B."/>
            <person name="Reynolds N.K."/>
            <person name="Benny G.L."/>
            <person name="Smith M.E."/>
            <person name="James T.Y."/>
            <person name="Grigoriev I.V."/>
        </authorList>
    </citation>
    <scope>NUCLEOTIDE SEQUENCE [LARGE SCALE GENOMIC DNA]</scope>
</reference>